<accession>A0A448WQE8</accession>
<dbReference type="Proteomes" id="UP000784294">
    <property type="component" value="Unassembled WGS sequence"/>
</dbReference>
<comment type="caution">
    <text evidence="1">The sequence shown here is derived from an EMBL/GenBank/DDBJ whole genome shotgun (WGS) entry which is preliminary data.</text>
</comment>
<evidence type="ECO:0000313" key="1">
    <source>
        <dbReference type="EMBL" id="VEL17580.1"/>
    </source>
</evidence>
<dbReference type="AlphaFoldDB" id="A0A448WQE8"/>
<dbReference type="EMBL" id="CAAALY010033259">
    <property type="protein sequence ID" value="VEL17580.1"/>
    <property type="molecule type" value="Genomic_DNA"/>
</dbReference>
<sequence length="43" mass="4770">MAKITDDADYDAVEAFEKVPNPLSDAGNHDNYYQDDLGLGAFY</sequence>
<evidence type="ECO:0000313" key="2">
    <source>
        <dbReference type="Proteomes" id="UP000784294"/>
    </source>
</evidence>
<name>A0A448WQE8_9PLAT</name>
<proteinExistence type="predicted"/>
<gene>
    <name evidence="1" type="ORF">PXEA_LOCUS11020</name>
</gene>
<protein>
    <submittedName>
        <fullName evidence="1">Uncharacterized protein</fullName>
    </submittedName>
</protein>
<keyword evidence="2" id="KW-1185">Reference proteome</keyword>
<reference evidence="1" key="1">
    <citation type="submission" date="2018-11" db="EMBL/GenBank/DDBJ databases">
        <authorList>
            <consortium name="Pathogen Informatics"/>
        </authorList>
    </citation>
    <scope>NUCLEOTIDE SEQUENCE</scope>
</reference>
<organism evidence="1 2">
    <name type="scientific">Protopolystoma xenopodis</name>
    <dbReference type="NCBI Taxonomy" id="117903"/>
    <lineage>
        <taxon>Eukaryota</taxon>
        <taxon>Metazoa</taxon>
        <taxon>Spiralia</taxon>
        <taxon>Lophotrochozoa</taxon>
        <taxon>Platyhelminthes</taxon>
        <taxon>Monogenea</taxon>
        <taxon>Polyopisthocotylea</taxon>
        <taxon>Polystomatidea</taxon>
        <taxon>Polystomatidae</taxon>
        <taxon>Protopolystoma</taxon>
    </lineage>
</organism>